<dbReference type="AlphaFoldDB" id="A0A917V4S9"/>
<keyword evidence="1" id="KW-0812">Transmembrane</keyword>
<protein>
    <submittedName>
        <fullName evidence="2">Uncharacterized protein</fullName>
    </submittedName>
</protein>
<evidence type="ECO:0000313" key="2">
    <source>
        <dbReference type="EMBL" id="GGK37715.1"/>
    </source>
</evidence>
<reference evidence="2" key="1">
    <citation type="journal article" date="2014" name="Int. J. Syst. Evol. Microbiol.">
        <title>Complete genome sequence of Corynebacterium casei LMG S-19264T (=DSM 44701T), isolated from a smear-ripened cheese.</title>
        <authorList>
            <consortium name="US DOE Joint Genome Institute (JGI-PGF)"/>
            <person name="Walter F."/>
            <person name="Albersmeier A."/>
            <person name="Kalinowski J."/>
            <person name="Ruckert C."/>
        </authorList>
    </citation>
    <scope>NUCLEOTIDE SEQUENCE</scope>
    <source>
        <strain evidence="2">CGMCC 4.7278</strain>
    </source>
</reference>
<dbReference type="EMBL" id="BMMW01000001">
    <property type="protein sequence ID" value="GGK37715.1"/>
    <property type="molecule type" value="Genomic_DNA"/>
</dbReference>
<comment type="caution">
    <text evidence="2">The sequence shown here is derived from an EMBL/GenBank/DDBJ whole genome shotgun (WGS) entry which is preliminary data.</text>
</comment>
<sequence length="44" mass="4732">MSDTQVEPRPGSTFRLNEDWLATIVGLALIALVLVGAIPAWLVP</sequence>
<organism evidence="2 3">
    <name type="scientific">Nocardia camponoti</name>
    <dbReference type="NCBI Taxonomy" id="1616106"/>
    <lineage>
        <taxon>Bacteria</taxon>
        <taxon>Bacillati</taxon>
        <taxon>Actinomycetota</taxon>
        <taxon>Actinomycetes</taxon>
        <taxon>Mycobacteriales</taxon>
        <taxon>Nocardiaceae</taxon>
        <taxon>Nocardia</taxon>
    </lineage>
</organism>
<accession>A0A917V4S9</accession>
<feature type="transmembrane region" description="Helical" evidence="1">
    <location>
        <begin position="20"/>
        <end position="43"/>
    </location>
</feature>
<dbReference type="RefSeq" id="WP_268240867.1">
    <property type="nucleotide sequence ID" value="NZ_BMMW01000001.1"/>
</dbReference>
<keyword evidence="1" id="KW-0472">Membrane</keyword>
<proteinExistence type="predicted"/>
<dbReference type="Proteomes" id="UP000612956">
    <property type="component" value="Unassembled WGS sequence"/>
</dbReference>
<gene>
    <name evidence="2" type="ORF">GCM10011591_06660</name>
</gene>
<evidence type="ECO:0000313" key="3">
    <source>
        <dbReference type="Proteomes" id="UP000612956"/>
    </source>
</evidence>
<keyword evidence="3" id="KW-1185">Reference proteome</keyword>
<reference evidence="2" key="2">
    <citation type="submission" date="2020-09" db="EMBL/GenBank/DDBJ databases">
        <authorList>
            <person name="Sun Q."/>
            <person name="Zhou Y."/>
        </authorList>
    </citation>
    <scope>NUCLEOTIDE SEQUENCE</scope>
    <source>
        <strain evidence="2">CGMCC 4.7278</strain>
    </source>
</reference>
<keyword evidence="1" id="KW-1133">Transmembrane helix</keyword>
<evidence type="ECO:0000256" key="1">
    <source>
        <dbReference type="SAM" id="Phobius"/>
    </source>
</evidence>
<name>A0A917V4S9_9NOCA</name>